<dbReference type="SUPFAM" id="SSF103473">
    <property type="entry name" value="MFS general substrate transporter"/>
    <property type="match status" value="1"/>
</dbReference>
<feature type="transmembrane region" description="Helical" evidence="4">
    <location>
        <begin position="253"/>
        <end position="275"/>
    </location>
</feature>
<dbReference type="Proteomes" id="UP000216363">
    <property type="component" value="Unassembled WGS sequence"/>
</dbReference>
<feature type="transmembrane region" description="Helical" evidence="4">
    <location>
        <begin position="115"/>
        <end position="137"/>
    </location>
</feature>
<keyword evidence="3 4" id="KW-0472">Membrane</keyword>
<dbReference type="AlphaFoldDB" id="A0A256GXU7"/>
<feature type="transmembrane region" description="Helical" evidence="4">
    <location>
        <begin position="316"/>
        <end position="337"/>
    </location>
</feature>
<feature type="transmembrane region" description="Helical" evidence="4">
    <location>
        <begin position="377"/>
        <end position="398"/>
    </location>
</feature>
<keyword evidence="1 4" id="KW-0812">Transmembrane</keyword>
<feature type="domain" description="Major facilitator superfamily (MFS) profile" evidence="5">
    <location>
        <begin position="1"/>
        <end position="399"/>
    </location>
</feature>
<dbReference type="Pfam" id="PF07690">
    <property type="entry name" value="MFS_1"/>
    <property type="match status" value="1"/>
</dbReference>
<feature type="transmembrane region" description="Helical" evidence="4">
    <location>
        <begin position="224"/>
        <end position="247"/>
    </location>
</feature>
<feature type="transmembrane region" description="Helical" evidence="4">
    <location>
        <begin position="349"/>
        <end position="371"/>
    </location>
</feature>
<dbReference type="PANTHER" id="PTHR11360:SF308">
    <property type="entry name" value="BLL3089 PROTEIN"/>
    <property type="match status" value="1"/>
</dbReference>
<dbReference type="PANTHER" id="PTHR11360">
    <property type="entry name" value="MONOCARBOXYLATE TRANSPORTER"/>
    <property type="match status" value="1"/>
</dbReference>
<evidence type="ECO:0000313" key="7">
    <source>
        <dbReference type="Proteomes" id="UP000216363"/>
    </source>
</evidence>
<dbReference type="GeneID" id="97241147"/>
<feature type="transmembrane region" description="Helical" evidence="4">
    <location>
        <begin position="287"/>
        <end position="310"/>
    </location>
</feature>
<comment type="caution">
    <text evidence="6">The sequence shown here is derived from an EMBL/GenBank/DDBJ whole genome shotgun (WGS) entry which is preliminary data.</text>
</comment>
<evidence type="ECO:0000256" key="1">
    <source>
        <dbReference type="ARBA" id="ARBA00022692"/>
    </source>
</evidence>
<evidence type="ECO:0000256" key="3">
    <source>
        <dbReference type="ARBA" id="ARBA00023136"/>
    </source>
</evidence>
<feature type="transmembrane region" description="Helical" evidence="4">
    <location>
        <begin position="54"/>
        <end position="75"/>
    </location>
</feature>
<reference evidence="6 7" key="1">
    <citation type="submission" date="2017-07" db="EMBL/GenBank/DDBJ databases">
        <title>Draft genome of Ochrobactrum lupini type strain LUP21.</title>
        <authorList>
            <person name="Krzyzanowska D.M."/>
            <person name="Jafra S."/>
        </authorList>
    </citation>
    <scope>NUCLEOTIDE SEQUENCE [LARGE SCALE GENOMIC DNA]</scope>
    <source>
        <strain evidence="6 7">LUP21</strain>
    </source>
</reference>
<feature type="transmembrane region" description="Helical" evidence="4">
    <location>
        <begin position="87"/>
        <end position="109"/>
    </location>
</feature>
<name>A0A256GXU7_9HYPH</name>
<evidence type="ECO:0000256" key="4">
    <source>
        <dbReference type="SAM" id="Phobius"/>
    </source>
</evidence>
<dbReference type="InterPro" id="IPR011701">
    <property type="entry name" value="MFS"/>
</dbReference>
<protein>
    <submittedName>
        <fullName evidence="6">Sugar (And other) transporter family protein</fullName>
    </submittedName>
</protein>
<feature type="transmembrane region" description="Helical" evidence="4">
    <location>
        <begin position="173"/>
        <end position="196"/>
    </location>
</feature>
<dbReference type="GO" id="GO:0022857">
    <property type="term" value="F:transmembrane transporter activity"/>
    <property type="evidence" value="ECO:0007669"/>
    <property type="project" value="InterPro"/>
</dbReference>
<feature type="transmembrane region" description="Helical" evidence="4">
    <location>
        <begin position="149"/>
        <end position="167"/>
    </location>
</feature>
<gene>
    <name evidence="6" type="ORF">CES86_1301</name>
</gene>
<dbReference type="PROSITE" id="PS50850">
    <property type="entry name" value="MFS"/>
    <property type="match status" value="1"/>
</dbReference>
<dbReference type="InterPro" id="IPR036259">
    <property type="entry name" value="MFS_trans_sf"/>
</dbReference>
<proteinExistence type="predicted"/>
<dbReference type="InterPro" id="IPR050327">
    <property type="entry name" value="Proton-linked_MCT"/>
</dbReference>
<keyword evidence="2 4" id="KW-1133">Transmembrane helix</keyword>
<organism evidence="6 7">
    <name type="scientific">Brucella lupini</name>
    <dbReference type="NCBI Taxonomy" id="255457"/>
    <lineage>
        <taxon>Bacteria</taxon>
        <taxon>Pseudomonadati</taxon>
        <taxon>Pseudomonadota</taxon>
        <taxon>Alphaproteobacteria</taxon>
        <taxon>Hyphomicrobiales</taxon>
        <taxon>Brucellaceae</taxon>
        <taxon>Brucella/Ochrobactrum group</taxon>
        <taxon>Brucella</taxon>
    </lineage>
</organism>
<dbReference type="RefSeq" id="WP_012092639.1">
    <property type="nucleotide sequence ID" value="NZ_JBHEEP010000015.1"/>
</dbReference>
<evidence type="ECO:0000256" key="2">
    <source>
        <dbReference type="ARBA" id="ARBA00022989"/>
    </source>
</evidence>
<evidence type="ECO:0000259" key="5">
    <source>
        <dbReference type="PROSITE" id="PS50850"/>
    </source>
</evidence>
<dbReference type="Gene3D" id="1.20.1250.20">
    <property type="entry name" value="MFS general substrate transporter like domains"/>
    <property type="match status" value="1"/>
</dbReference>
<evidence type="ECO:0000313" key="6">
    <source>
        <dbReference type="EMBL" id="OYR31351.1"/>
    </source>
</evidence>
<sequence length="408" mass="41659">MTTNLPAQTGLSPDARRWPVISALGIVQIFAWGSSYYLLAVLAAPIAADTGWPLSWIVGALSIGLLAAGVVSPRVGDAIGQHGGRPILALACLLFAAGLVILAAAPSLWVFVAGWIVLGIGMGAGLYDAAFATLGGYYGRSARSAITTLTLWGGFASTVCWPLSALFLEHLGWRGACMAYAGIHLAICLPLVLLVLPSNGKPRPIGGKDQAPAIKLRDHERRAYLIMMAIVVLAGLGVTIISVHLLTLLQQRGLSLGEAVALGALIGPAQVAGRIGEMASGGRHHPFWTLAAASVLSAAGVTMLAAGFLIIGLSLILYGAGNGIFSIAKGALPLALFGPSRYAPIMGRLARPSLVAQAAGPTVGAILLSVGGTDQTLVALAALAIANLALVALLWGPIKGEAGSNDKF</sequence>
<dbReference type="EMBL" id="NNRN01000039">
    <property type="protein sequence ID" value="OYR31351.1"/>
    <property type="molecule type" value="Genomic_DNA"/>
</dbReference>
<feature type="transmembrane region" description="Helical" evidence="4">
    <location>
        <begin position="21"/>
        <end position="48"/>
    </location>
</feature>
<accession>A0A256GXU7</accession>
<dbReference type="InterPro" id="IPR020846">
    <property type="entry name" value="MFS_dom"/>
</dbReference>